<evidence type="ECO:0000313" key="5">
    <source>
        <dbReference type="Proteomes" id="UP001229355"/>
    </source>
</evidence>
<dbReference type="InterPro" id="IPR050093">
    <property type="entry name" value="ABC_SmlMolc_Importer"/>
</dbReference>
<reference evidence="4 5" key="1">
    <citation type="submission" date="2023-03" db="EMBL/GenBank/DDBJ databases">
        <authorList>
            <person name="Kaur S."/>
            <person name="Espinosa-Saiz D."/>
            <person name="Velazquez E."/>
            <person name="Menendez E."/>
            <person name="diCenzo G.C."/>
        </authorList>
    </citation>
    <scope>NUCLEOTIDE SEQUENCE [LARGE SCALE GENOMIC DNA]</scope>
    <source>
        <strain evidence="4 5">LMG 24692</strain>
        <plasmid evidence="4 5">unnamed</plasmid>
    </source>
</reference>
<gene>
    <name evidence="4" type="ORF">PZN02_005918</name>
</gene>
<dbReference type="Proteomes" id="UP001229355">
    <property type="component" value="Plasmid unnamed"/>
</dbReference>
<keyword evidence="5" id="KW-1185">Reference proteome</keyword>
<geneLocation type="plasmid" evidence="4 5">
    <name>unnamed</name>
</geneLocation>
<keyword evidence="1" id="KW-0813">Transport</keyword>
<dbReference type="EMBL" id="CP120375">
    <property type="protein sequence ID" value="WEX91809.1"/>
    <property type="molecule type" value="Genomic_DNA"/>
</dbReference>
<evidence type="ECO:0000313" key="4">
    <source>
        <dbReference type="EMBL" id="WEX91809.1"/>
    </source>
</evidence>
<dbReference type="PANTHER" id="PTHR42781:SF4">
    <property type="entry name" value="SPERMIDINE_PUTRESCINE IMPORT ATP-BINDING PROTEIN POTA"/>
    <property type="match status" value="1"/>
</dbReference>
<dbReference type="InterPro" id="IPR027417">
    <property type="entry name" value="P-loop_NTPase"/>
</dbReference>
<dbReference type="Gene3D" id="3.40.50.300">
    <property type="entry name" value="P-loop containing nucleotide triphosphate hydrolases"/>
    <property type="match status" value="1"/>
</dbReference>
<feature type="compositionally biased region" description="Polar residues" evidence="2">
    <location>
        <begin position="105"/>
        <end position="115"/>
    </location>
</feature>
<dbReference type="PANTHER" id="PTHR42781">
    <property type="entry name" value="SPERMIDINE/PUTRESCINE IMPORT ATP-BINDING PROTEIN POTA"/>
    <property type="match status" value="1"/>
</dbReference>
<evidence type="ECO:0000256" key="1">
    <source>
        <dbReference type="ARBA" id="ARBA00022448"/>
    </source>
</evidence>
<keyword evidence="4" id="KW-0614">Plasmid</keyword>
<proteinExistence type="predicted"/>
<name>A0ABY8DLR4_9HYPH</name>
<dbReference type="SUPFAM" id="SSF52540">
    <property type="entry name" value="P-loop containing nucleoside triphosphate hydrolases"/>
    <property type="match status" value="1"/>
</dbReference>
<dbReference type="Pfam" id="PF00005">
    <property type="entry name" value="ABC_tran"/>
    <property type="match status" value="1"/>
</dbReference>
<evidence type="ECO:0000256" key="2">
    <source>
        <dbReference type="SAM" id="MobiDB-lite"/>
    </source>
</evidence>
<keyword evidence="4" id="KW-0547">Nucleotide-binding</keyword>
<feature type="domain" description="ABC transporter" evidence="3">
    <location>
        <begin position="3"/>
        <end position="51"/>
    </location>
</feature>
<feature type="region of interest" description="Disordered" evidence="2">
    <location>
        <begin position="38"/>
        <end position="63"/>
    </location>
</feature>
<evidence type="ECO:0000259" key="3">
    <source>
        <dbReference type="Pfam" id="PF00005"/>
    </source>
</evidence>
<accession>A0ABY8DLR4</accession>
<organism evidence="4 5">
    <name type="scientific">Sinorhizobium garamanticum</name>
    <dbReference type="NCBI Taxonomy" id="680247"/>
    <lineage>
        <taxon>Bacteria</taxon>
        <taxon>Pseudomonadati</taxon>
        <taxon>Pseudomonadota</taxon>
        <taxon>Alphaproteobacteria</taxon>
        <taxon>Hyphomicrobiales</taxon>
        <taxon>Rhizobiaceae</taxon>
        <taxon>Sinorhizobium/Ensifer group</taxon>
        <taxon>Sinorhizobium</taxon>
    </lineage>
</organism>
<dbReference type="GO" id="GO:0005524">
    <property type="term" value="F:ATP binding"/>
    <property type="evidence" value="ECO:0007669"/>
    <property type="project" value="UniProtKB-KW"/>
</dbReference>
<protein>
    <submittedName>
        <fullName evidence="4">ATP-binding cassette domain-containing protein</fullName>
    </submittedName>
</protein>
<feature type="region of interest" description="Disordered" evidence="2">
    <location>
        <begin position="86"/>
        <end position="126"/>
    </location>
</feature>
<sequence>MGPIDLEVRESEFLTLLGPSGSGKTTTLMMIAGLQTPSSGTIEIDGQEPDESPTLPPQPDVPGLCLVPPYDGRTEHRVSAKAAPCVEISHRGTSSRGSGPAKPTLLNSNKPTTSDEFGARQCGALG</sequence>
<dbReference type="InterPro" id="IPR003439">
    <property type="entry name" value="ABC_transporter-like_ATP-bd"/>
</dbReference>
<keyword evidence="4" id="KW-0067">ATP-binding</keyword>